<proteinExistence type="predicted"/>
<evidence type="ECO:0000256" key="1">
    <source>
        <dbReference type="SAM" id="MobiDB-lite"/>
    </source>
</evidence>
<dbReference type="OrthoDB" id="418347at2759"/>
<feature type="compositionally biased region" description="Basic and acidic residues" evidence="1">
    <location>
        <begin position="1541"/>
        <end position="1617"/>
    </location>
</feature>
<evidence type="ECO:0000313" key="2">
    <source>
        <dbReference type="EMBL" id="CAI4009220.1"/>
    </source>
</evidence>
<dbReference type="EMBL" id="CAMXCT020004468">
    <property type="protein sequence ID" value="CAL1162595.1"/>
    <property type="molecule type" value="Genomic_DNA"/>
</dbReference>
<feature type="compositionally biased region" description="Acidic residues" evidence="1">
    <location>
        <begin position="2235"/>
        <end position="2261"/>
    </location>
</feature>
<reference evidence="3" key="2">
    <citation type="submission" date="2024-04" db="EMBL/GenBank/DDBJ databases">
        <authorList>
            <person name="Chen Y."/>
            <person name="Shah S."/>
            <person name="Dougan E. K."/>
            <person name="Thang M."/>
            <person name="Chan C."/>
        </authorList>
    </citation>
    <scope>NUCLEOTIDE SEQUENCE [LARGE SCALE GENOMIC DNA]</scope>
</reference>
<feature type="compositionally biased region" description="Basic and acidic residues" evidence="1">
    <location>
        <begin position="2174"/>
        <end position="2195"/>
    </location>
</feature>
<protein>
    <submittedName>
        <fullName evidence="2">Uncharacterized protein</fullName>
    </submittedName>
</protein>
<evidence type="ECO:0000313" key="4">
    <source>
        <dbReference type="Proteomes" id="UP001152797"/>
    </source>
</evidence>
<feature type="compositionally biased region" description="Acidic residues" evidence="1">
    <location>
        <begin position="1717"/>
        <end position="1747"/>
    </location>
</feature>
<feature type="compositionally biased region" description="Basic and acidic residues" evidence="1">
    <location>
        <begin position="2124"/>
        <end position="2134"/>
    </location>
</feature>
<organism evidence="2">
    <name type="scientific">Cladocopium goreaui</name>
    <dbReference type="NCBI Taxonomy" id="2562237"/>
    <lineage>
        <taxon>Eukaryota</taxon>
        <taxon>Sar</taxon>
        <taxon>Alveolata</taxon>
        <taxon>Dinophyceae</taxon>
        <taxon>Suessiales</taxon>
        <taxon>Symbiodiniaceae</taxon>
        <taxon>Cladocopium</taxon>
    </lineage>
</organism>
<reference evidence="2" key="1">
    <citation type="submission" date="2022-10" db="EMBL/GenBank/DDBJ databases">
        <authorList>
            <person name="Chen Y."/>
            <person name="Dougan E. K."/>
            <person name="Chan C."/>
            <person name="Rhodes N."/>
            <person name="Thang M."/>
        </authorList>
    </citation>
    <scope>NUCLEOTIDE SEQUENCE</scope>
</reference>
<feature type="compositionally biased region" description="Basic and acidic residues" evidence="1">
    <location>
        <begin position="1786"/>
        <end position="1796"/>
    </location>
</feature>
<feature type="non-terminal residue" evidence="2">
    <location>
        <position position="1"/>
    </location>
</feature>
<feature type="non-terminal residue" evidence="2">
    <location>
        <position position="2432"/>
    </location>
</feature>
<accession>A0A9P1GDC4</accession>
<feature type="compositionally biased region" description="Basic and acidic residues" evidence="1">
    <location>
        <begin position="1822"/>
        <end position="1837"/>
    </location>
</feature>
<keyword evidence="4" id="KW-1185">Reference proteome</keyword>
<feature type="compositionally biased region" description="Acidic residues" evidence="1">
    <location>
        <begin position="2010"/>
        <end position="2020"/>
    </location>
</feature>
<gene>
    <name evidence="2" type="ORF">C1SCF055_LOCUS34592</name>
</gene>
<feature type="compositionally biased region" description="Acidic residues" evidence="1">
    <location>
        <begin position="1618"/>
        <end position="1650"/>
    </location>
</feature>
<feature type="compositionally biased region" description="Polar residues" evidence="1">
    <location>
        <begin position="1481"/>
        <end position="1493"/>
    </location>
</feature>
<name>A0A9P1GDC4_9DINO</name>
<feature type="compositionally biased region" description="Acidic residues" evidence="1">
    <location>
        <begin position="2163"/>
        <end position="2173"/>
    </location>
</feature>
<dbReference type="EMBL" id="CAMXCT030004468">
    <property type="protein sequence ID" value="CAL4796532.1"/>
    <property type="molecule type" value="Genomic_DNA"/>
</dbReference>
<sequence>QSANGPDPARLERLQHLDHCFQSEESESEAGEETLRVAHESLQDDEELYVETNGATALSSLPTRYLAPGSIKMLWMQFCQERSVKVSYNHFWRQYTRTWSKILRFTAPSSHAACDDCLEFKELFKMAKDPQMAFDVAREYKEHVDSVKRDRQLEEWLEAQSPLEQPAPLCVHMVPQLQLLYQTYGLLAVAFRYVDVLADEMDVVQLDRAPVTFKGGLRDDSTGVHSFMFLLRRDLPRNVKVAETGRGAGGEIHPLDVVVLVKRYAADQQLAQEAQLCFPHRYLSMLGPCPSEPRALKAGLCVARLELQLKPAQIKKDPKKVKKNHVKRRQGDLGSLLYAMGWPVGDGPICIPFSMMGNRLKTADPSFATHTAYYENVASDQDINIIENVPEYEEGIAKKALGPAWDIKAMKLDPRILGLGVEQNLLDYQRSRYCDKKIVDLTQLARNNRGRGETKDNALCTLTTNSGKLYSKDHGRFLSGAELLASQTLPTTSLQLEVCKPTAITAVICWPRPVSAVLAVMAKRAAPPGTSRRPLKAVKQEDPDHPWAHKILEAARKFDIQKGDHPVAFCLRNFNQALCEPLATWLNEIAPGTVANMDSVIIPASGTAQTLNPPILSLNLVQPSDGLPLLQDWLLTARDIYTVGYEGWRETVEVRLDDPSCVGKAVSYCSLTPTKGVCRSTILIFALVFTFLQFKDMMSEEETADFARWLHSLSTFRVTLMDGPIYALEYRRMQIHEQQAEKQRKNPLQKTLVFAERAKAIMLSDRSLEERDAFMVAVAEYNVYGVGVSPVVWKMIENHLHQHRFGDSGWVLGVLGCWGMSCVGSSHQSCSHVPALHSPLSAFSTPTLTSTRWLLNGHPDGVDNPLWHNILTVDSHKQLGFLSRVLFLHGRALKRGGRAASCRLTLNEWNNEIERMCLAVYIMEQMEMAAGHDGKPLFDAETLEKVSKRVTDGDYTNELQTLLTVKEAQFQAHHTDIWREHVASSAPVNQFAVVDDKLESMSKDARKTAFQQDCLKLTRDVAQLGVLYQEQTQSERSNRLQKVLHLKHQNNLGASSISKFMELNMRCVAGRPGELEAAADKAFITDMARHQSWGGTIVWLDYTKYGKITGTDLNDSCDLLSMIMGRKPQSTVGIVVAPFLVSEKVQNGQRGEIRRIEDKLDALGIQSELFMIRMATAPGQKHVPLQFPGWICMQEDCVRDNVFASSQLLTDRCTRANISWIPESNYVVPAAATDMTPSSAETRSMSPFQESAQYLAGREVPQQVLGSLLSKAKVGDGSVVGLINLSPYDTWLELTAHEWVLEHNGTCMPTLSLSKSLSIIEYCQRSLALKLLDDWKRGNHLMGSSMPKYEPDFEPTEQVNLAKFPLQVAKIEIVPGKTGWSKYKITLPQSFRSLYYSDVLYGPDWRELIADFDKRFEILSAETLSASGAPDTEAESTLPPWDVAHTPLAVPIKDFQLGHGSAKFQKAEKIAAMKREGKSGQVRSGSPPASSTPMLKDPPAAKPEDVKPEDSAGGAEPMPSPLPLSSALSTEKSDPALPSGEVDKLAEDLKNSWEVKRGRPPKKEERKEDAETKENQKENKDAKTKKDDAKTKEEQKETKDAKTTEDPTTEKDQKKEEQNDEEEEPEEEEEEHAEDCELDSEEELSYDDDGELKPKSLATDFKKVAKKSKTMNKGDKKNAKDAEKEGKTNKSKFAGTGKAVAKPKDALKSKRKAKLDDLDEKEDEEEKTTAEDVDDEDEEDHGEDSEELMARKTSKKKDDEEEDPPKKSKIGKFSGTGKAAAKKAGQKKDEEAEAPKGGKKKKAKADEIDEDEKPKARKRSKKEAEDDGKNHEEDQKPKKTGKKKAKVDDEEDPKREKAGKKKAKLDEEDVKPSKTSSKKTKVDDEEDPKPEKAGKKKAKLDDLDEKEDEEEKTTAEDVTEEDEEDHGEDSEELTARKTSKKKDDEEEDPPKKSKIGKFSGTGKTAAKKAGQKKDEEAEAPKGGKKKKAQADEIDEDEKPKARKRSKKEAEDDEKNDEEDQKLEKAGKKIKKKAKVYEEEDPEREKAGKKKAKLDDLDEKEDEEEKTTAEDVDDEDEEDHGEDSEELMARKTSKKKDDEEEDPPKKSKIGKFSGTGKTAAKKAGQKKDEEAEAPKGGKKKKAKADEIDEDEKPKARKRSKKEAEDDEKNDEEDQKLEKAGKKKAKVYEENEEEKTKKPGKFSGTGKKSVTKRGKNAEDEEENEKPKASSSKMKADECEEEADEEDREEADSGEEAEDEDAEGEFVTQTTSKHFDRQGDVMRDAYHQYIKENMAVMRSENPTLSGREVLQTVEDFRDPHKLHPQYDSDSALPKTPEQEETGELEHLKTCAWNHDLDKVILEMPNENGKGTTDADMSSIRALLHEMEEEEVVDCTINGHECERAPACGEGAAAADSDNLICLSEQLDIDLLPKAP</sequence>
<evidence type="ECO:0000313" key="3">
    <source>
        <dbReference type="EMBL" id="CAL1162595.1"/>
    </source>
</evidence>
<feature type="compositionally biased region" description="Basic and acidic residues" evidence="1">
    <location>
        <begin position="1672"/>
        <end position="1688"/>
    </location>
</feature>
<dbReference type="EMBL" id="CAMXCT010004468">
    <property type="protein sequence ID" value="CAI4009220.1"/>
    <property type="molecule type" value="Genomic_DNA"/>
</dbReference>
<feature type="compositionally biased region" description="Basic and acidic residues" evidence="1">
    <location>
        <begin position="1971"/>
        <end position="1981"/>
    </location>
</feature>
<feature type="region of interest" description="Disordered" evidence="1">
    <location>
        <begin position="1473"/>
        <end position="2276"/>
    </location>
</feature>
<feature type="compositionally biased region" description="Acidic residues" evidence="1">
    <location>
        <begin position="1902"/>
        <end position="1932"/>
    </location>
</feature>
<comment type="caution">
    <text evidence="2">The sequence shown here is derived from an EMBL/GenBank/DDBJ whole genome shotgun (WGS) entry which is preliminary data.</text>
</comment>
<dbReference type="Proteomes" id="UP001152797">
    <property type="component" value="Unassembled WGS sequence"/>
</dbReference>
<feature type="compositionally biased region" description="Acidic residues" evidence="1">
    <location>
        <begin position="2055"/>
        <end position="2085"/>
    </location>
</feature>